<feature type="non-terminal residue" evidence="11">
    <location>
        <position position="1"/>
    </location>
</feature>
<feature type="transmembrane region" description="Helical" evidence="9">
    <location>
        <begin position="122"/>
        <end position="146"/>
    </location>
</feature>
<evidence type="ECO:0000256" key="6">
    <source>
        <dbReference type="ARBA" id="ARBA00022840"/>
    </source>
</evidence>
<dbReference type="AlphaFoldDB" id="A0A5E4MWT6"/>
<evidence type="ECO:0000256" key="5">
    <source>
        <dbReference type="ARBA" id="ARBA00022741"/>
    </source>
</evidence>
<feature type="compositionally biased region" description="Polar residues" evidence="8">
    <location>
        <begin position="73"/>
        <end position="86"/>
    </location>
</feature>
<dbReference type="Pfam" id="PF00012">
    <property type="entry name" value="HSP70"/>
    <property type="match status" value="1"/>
</dbReference>
<dbReference type="InterPro" id="IPR011701">
    <property type="entry name" value="MFS"/>
</dbReference>
<keyword evidence="9" id="KW-0812">Transmembrane</keyword>
<keyword evidence="4" id="KW-1003">Cell membrane</keyword>
<dbReference type="SUPFAM" id="SSF100934">
    <property type="entry name" value="Heat shock protein 70kD (HSP70), C-terminal subdomain"/>
    <property type="match status" value="1"/>
</dbReference>
<dbReference type="Gene3D" id="1.20.1270.10">
    <property type="match status" value="1"/>
</dbReference>
<feature type="transmembrane region" description="Helical" evidence="9">
    <location>
        <begin position="502"/>
        <end position="522"/>
    </location>
</feature>
<dbReference type="Gene3D" id="1.20.1250.20">
    <property type="entry name" value="MFS general substrate transporter like domains"/>
    <property type="match status" value="2"/>
</dbReference>
<feature type="transmembrane region" description="Helical" evidence="9">
    <location>
        <begin position="382"/>
        <end position="401"/>
    </location>
</feature>
<keyword evidence="12" id="KW-1185">Reference proteome</keyword>
<evidence type="ECO:0000256" key="3">
    <source>
        <dbReference type="ARBA" id="ARBA00022448"/>
    </source>
</evidence>
<dbReference type="EMBL" id="CABPRJ010001109">
    <property type="protein sequence ID" value="VVC35206.1"/>
    <property type="molecule type" value="Genomic_DNA"/>
</dbReference>
<feature type="transmembrane region" description="Helical" evidence="9">
    <location>
        <begin position="410"/>
        <end position="429"/>
    </location>
</feature>
<keyword evidence="9" id="KW-1133">Transmembrane helix</keyword>
<feature type="transmembrane region" description="Helical" evidence="9">
    <location>
        <begin position="467"/>
        <end position="490"/>
    </location>
</feature>
<dbReference type="InterPro" id="IPR020846">
    <property type="entry name" value="MFS_dom"/>
</dbReference>
<comment type="subcellular location">
    <subcellularLocation>
        <location evidence="1">Cell membrane</location>
        <topology evidence="1">Multi-pass membrane protein</topology>
    </subcellularLocation>
</comment>
<dbReference type="InterPro" id="IPR013126">
    <property type="entry name" value="Hsp_70_fam"/>
</dbReference>
<evidence type="ECO:0000256" key="9">
    <source>
        <dbReference type="SAM" id="Phobius"/>
    </source>
</evidence>
<dbReference type="SUPFAM" id="SSF103473">
    <property type="entry name" value="MFS general substrate transporter"/>
    <property type="match status" value="1"/>
</dbReference>
<keyword evidence="5" id="KW-0547">Nucleotide-binding</keyword>
<evidence type="ECO:0000256" key="8">
    <source>
        <dbReference type="SAM" id="MobiDB-lite"/>
    </source>
</evidence>
<protein>
    <submittedName>
        <fullName evidence="11">Major facilitator superfamily,Major facilitator superfamily domain,Heat shock protein 70 family,Heat shock</fullName>
    </submittedName>
</protein>
<accession>A0A5E4MWT6</accession>
<proteinExistence type="inferred from homology"/>
<evidence type="ECO:0000313" key="12">
    <source>
        <dbReference type="Proteomes" id="UP000325440"/>
    </source>
</evidence>
<dbReference type="Pfam" id="PF07690">
    <property type="entry name" value="MFS_1"/>
    <property type="match status" value="1"/>
</dbReference>
<evidence type="ECO:0000256" key="2">
    <source>
        <dbReference type="ARBA" id="ARBA00007381"/>
    </source>
</evidence>
<evidence type="ECO:0000256" key="4">
    <source>
        <dbReference type="ARBA" id="ARBA00022475"/>
    </source>
</evidence>
<keyword evidence="7" id="KW-0769">Symport</keyword>
<dbReference type="PROSITE" id="PS50850">
    <property type="entry name" value="MFS"/>
    <property type="match status" value="1"/>
</dbReference>
<feature type="region of interest" description="Disordered" evidence="8">
    <location>
        <begin position="73"/>
        <end position="96"/>
    </location>
</feature>
<feature type="transmembrane region" description="Helical" evidence="9">
    <location>
        <begin position="158"/>
        <end position="178"/>
    </location>
</feature>
<sequence length="531" mass="58197">NSADSLIHSTEKSLQKYGDKVSPEERSVIESAINELKQARKSDNIDCVDSMQRKVTNLSQAAMKLGEAMYNASQQNTAGSDSSPTNNEEEKVVDSDYQDIGEDIDQRYRVVGKKLNNIQKAVLSGIVCNMIVWYELTLFGSLTHIISSTFFVSTAGTVHFLITFAIGFGFRPLGALVFGYVGDKYGRKKILLTSVILVSMSSAAIGIMPSFKDVGILAPMLLLLCRITQGIAAGGETSINATFLIEHSSDKKNLGFLGSIKAFSGALGSVVCFIMIAICKEFTGEDFEVWGWKLLFYFCFFMGIIGFLMRYVMSESSAYKIHSQNKSLSRSPFLELIQSYKRPFIIAIGLSIAQNAIVYSMIMFYNISVRELSISGIDIKNLVRIISDTTFGTCAVLFAILSDKVGRKNMMVLILIILAFVGLPVLSLLSHSNYYIIVLTFSLSSIPIAASFGIYNSLVCELFPTKIRCTGFCLANNISAGIFGGISPYICTLLIEKTGTKLAAGTYLTACALVSLISVLQIKTQDKKLDW</sequence>
<name>A0A5E4MWT6_9HEMI</name>
<feature type="transmembrane region" description="Helical" evidence="9">
    <location>
        <begin position="435"/>
        <end position="455"/>
    </location>
</feature>
<keyword evidence="11" id="KW-0346">Stress response</keyword>
<keyword evidence="3" id="KW-0813">Transport</keyword>
<dbReference type="PANTHER" id="PTHR43528:SF1">
    <property type="entry name" value="ALPHA-KETOGLUTARATE PERMEASE"/>
    <property type="match status" value="1"/>
</dbReference>
<feature type="region of interest" description="Disordered" evidence="8">
    <location>
        <begin position="1"/>
        <end position="23"/>
    </location>
</feature>
<gene>
    <name evidence="11" type="ORF">CINCED_3A000403</name>
</gene>
<feature type="transmembrane region" description="Helical" evidence="9">
    <location>
        <begin position="344"/>
        <end position="362"/>
    </location>
</feature>
<feature type="domain" description="Major facilitator superfamily (MFS) profile" evidence="10">
    <location>
        <begin position="121"/>
        <end position="527"/>
    </location>
</feature>
<evidence type="ECO:0000313" key="11">
    <source>
        <dbReference type="EMBL" id="VVC35206.1"/>
    </source>
</evidence>
<dbReference type="PANTHER" id="PTHR43528">
    <property type="entry name" value="ALPHA-KETOGLUTARATE PERMEASE"/>
    <property type="match status" value="1"/>
</dbReference>
<evidence type="ECO:0000256" key="7">
    <source>
        <dbReference type="ARBA" id="ARBA00022847"/>
    </source>
</evidence>
<dbReference type="GO" id="GO:0015293">
    <property type="term" value="F:symporter activity"/>
    <property type="evidence" value="ECO:0007669"/>
    <property type="project" value="UniProtKB-KW"/>
</dbReference>
<dbReference type="InterPro" id="IPR051084">
    <property type="entry name" value="H+-coupled_symporters"/>
</dbReference>
<dbReference type="GO" id="GO:0140662">
    <property type="term" value="F:ATP-dependent protein folding chaperone"/>
    <property type="evidence" value="ECO:0007669"/>
    <property type="project" value="InterPro"/>
</dbReference>
<dbReference type="Proteomes" id="UP000325440">
    <property type="component" value="Unassembled WGS sequence"/>
</dbReference>
<evidence type="ECO:0000259" key="10">
    <source>
        <dbReference type="PROSITE" id="PS50850"/>
    </source>
</evidence>
<keyword evidence="6" id="KW-0067">ATP-binding</keyword>
<feature type="compositionally biased region" description="Basic and acidic residues" evidence="8">
    <location>
        <begin position="9"/>
        <end position="23"/>
    </location>
</feature>
<feature type="transmembrane region" description="Helical" evidence="9">
    <location>
        <begin position="290"/>
        <end position="312"/>
    </location>
</feature>
<dbReference type="GO" id="GO:0005886">
    <property type="term" value="C:plasma membrane"/>
    <property type="evidence" value="ECO:0007669"/>
    <property type="project" value="UniProtKB-SubCell"/>
</dbReference>
<dbReference type="InterPro" id="IPR029048">
    <property type="entry name" value="HSP70_C_sf"/>
</dbReference>
<comment type="similarity">
    <text evidence="2">Belongs to the heat shock protein 70 family.</text>
</comment>
<feature type="transmembrane region" description="Helical" evidence="9">
    <location>
        <begin position="254"/>
        <end position="278"/>
    </location>
</feature>
<dbReference type="OrthoDB" id="5296287at2759"/>
<organism evidence="11 12">
    <name type="scientific">Cinara cedri</name>
    <dbReference type="NCBI Taxonomy" id="506608"/>
    <lineage>
        <taxon>Eukaryota</taxon>
        <taxon>Metazoa</taxon>
        <taxon>Ecdysozoa</taxon>
        <taxon>Arthropoda</taxon>
        <taxon>Hexapoda</taxon>
        <taxon>Insecta</taxon>
        <taxon>Pterygota</taxon>
        <taxon>Neoptera</taxon>
        <taxon>Paraneoptera</taxon>
        <taxon>Hemiptera</taxon>
        <taxon>Sternorrhyncha</taxon>
        <taxon>Aphidomorpha</taxon>
        <taxon>Aphidoidea</taxon>
        <taxon>Aphididae</taxon>
        <taxon>Lachninae</taxon>
        <taxon>Cinara</taxon>
    </lineage>
</organism>
<dbReference type="InterPro" id="IPR036259">
    <property type="entry name" value="MFS_trans_sf"/>
</dbReference>
<dbReference type="GO" id="GO:0005524">
    <property type="term" value="F:ATP binding"/>
    <property type="evidence" value="ECO:0007669"/>
    <property type="project" value="UniProtKB-KW"/>
</dbReference>
<reference evidence="11 12" key="1">
    <citation type="submission" date="2019-08" db="EMBL/GenBank/DDBJ databases">
        <authorList>
            <person name="Alioto T."/>
            <person name="Alioto T."/>
            <person name="Gomez Garrido J."/>
        </authorList>
    </citation>
    <scope>NUCLEOTIDE SEQUENCE [LARGE SCALE GENOMIC DNA]</scope>
</reference>
<evidence type="ECO:0000256" key="1">
    <source>
        <dbReference type="ARBA" id="ARBA00004651"/>
    </source>
</evidence>
<keyword evidence="9" id="KW-0472">Membrane</keyword>
<feature type="transmembrane region" description="Helical" evidence="9">
    <location>
        <begin position="190"/>
        <end position="208"/>
    </location>
</feature>